<dbReference type="RefSeq" id="XP_005714191.1">
    <property type="nucleotide sequence ID" value="XM_005714134.1"/>
</dbReference>
<evidence type="ECO:0000313" key="1">
    <source>
        <dbReference type="EMBL" id="CDF34372.1"/>
    </source>
</evidence>
<dbReference type="Proteomes" id="UP000012073">
    <property type="component" value="Unassembled WGS sequence"/>
</dbReference>
<sequence>MVVAVLSSPFVLARSLSCRADPPYLRSPYCTFSSGYPIAANETVPAISGKIILQRGRFVMSLQ</sequence>
<dbReference type="Gramene" id="CDF34372">
    <property type="protein sequence ID" value="CDF34372"/>
    <property type="gene ID" value="CHC_T00002996001"/>
</dbReference>
<organism evidence="1 2">
    <name type="scientific">Chondrus crispus</name>
    <name type="common">Carrageen Irish moss</name>
    <name type="synonym">Polymorpha crispa</name>
    <dbReference type="NCBI Taxonomy" id="2769"/>
    <lineage>
        <taxon>Eukaryota</taxon>
        <taxon>Rhodophyta</taxon>
        <taxon>Florideophyceae</taxon>
        <taxon>Rhodymeniophycidae</taxon>
        <taxon>Gigartinales</taxon>
        <taxon>Gigartinaceae</taxon>
        <taxon>Chondrus</taxon>
    </lineage>
</organism>
<reference evidence="2" key="1">
    <citation type="journal article" date="2013" name="Proc. Natl. Acad. Sci. U.S.A.">
        <title>Genome structure and metabolic features in the red seaweed Chondrus crispus shed light on evolution of the Archaeplastida.</title>
        <authorList>
            <person name="Collen J."/>
            <person name="Porcel B."/>
            <person name="Carre W."/>
            <person name="Ball S.G."/>
            <person name="Chaparro C."/>
            <person name="Tonon T."/>
            <person name="Barbeyron T."/>
            <person name="Michel G."/>
            <person name="Noel B."/>
            <person name="Valentin K."/>
            <person name="Elias M."/>
            <person name="Artiguenave F."/>
            <person name="Arun A."/>
            <person name="Aury J.M."/>
            <person name="Barbosa-Neto J.F."/>
            <person name="Bothwell J.H."/>
            <person name="Bouget F.Y."/>
            <person name="Brillet L."/>
            <person name="Cabello-Hurtado F."/>
            <person name="Capella-Gutierrez S."/>
            <person name="Charrier B."/>
            <person name="Cladiere L."/>
            <person name="Cock J.M."/>
            <person name="Coelho S.M."/>
            <person name="Colleoni C."/>
            <person name="Czjzek M."/>
            <person name="Da Silva C."/>
            <person name="Delage L."/>
            <person name="Denoeud F."/>
            <person name="Deschamps P."/>
            <person name="Dittami S.M."/>
            <person name="Gabaldon T."/>
            <person name="Gachon C.M."/>
            <person name="Groisillier A."/>
            <person name="Herve C."/>
            <person name="Jabbari K."/>
            <person name="Katinka M."/>
            <person name="Kloareg B."/>
            <person name="Kowalczyk N."/>
            <person name="Labadie K."/>
            <person name="Leblanc C."/>
            <person name="Lopez P.J."/>
            <person name="McLachlan D.H."/>
            <person name="Meslet-Cladiere L."/>
            <person name="Moustafa A."/>
            <person name="Nehr Z."/>
            <person name="Nyvall Collen P."/>
            <person name="Panaud O."/>
            <person name="Partensky F."/>
            <person name="Poulain J."/>
            <person name="Rensing S.A."/>
            <person name="Rousvoal S."/>
            <person name="Samson G."/>
            <person name="Symeonidi A."/>
            <person name="Weissenbach J."/>
            <person name="Zambounis A."/>
            <person name="Wincker P."/>
            <person name="Boyen C."/>
        </authorList>
    </citation>
    <scope>NUCLEOTIDE SEQUENCE [LARGE SCALE GENOMIC DNA]</scope>
    <source>
        <strain evidence="2">cv. Stackhouse</strain>
    </source>
</reference>
<evidence type="ECO:0000313" key="2">
    <source>
        <dbReference type="Proteomes" id="UP000012073"/>
    </source>
</evidence>
<dbReference type="AlphaFoldDB" id="R7Q765"/>
<protein>
    <submittedName>
        <fullName evidence="1">Uncharacterized protein</fullName>
    </submittedName>
</protein>
<dbReference type="EMBL" id="HG001688">
    <property type="protein sequence ID" value="CDF34372.1"/>
    <property type="molecule type" value="Genomic_DNA"/>
</dbReference>
<proteinExistence type="predicted"/>
<dbReference type="GeneID" id="17321898"/>
<dbReference type="KEGG" id="ccp:CHC_T00002996001"/>
<name>R7Q765_CHOCR</name>
<gene>
    <name evidence="1" type="ORF">CHC_T00002996001</name>
</gene>
<accession>R7Q765</accession>
<keyword evidence="2" id="KW-1185">Reference proteome</keyword>